<evidence type="ECO:0000256" key="5">
    <source>
        <dbReference type="SAM" id="MobiDB-lite"/>
    </source>
</evidence>
<dbReference type="InterPro" id="IPR011701">
    <property type="entry name" value="MFS"/>
</dbReference>
<dbReference type="InterPro" id="IPR036259">
    <property type="entry name" value="MFS_trans_sf"/>
</dbReference>
<dbReference type="Pfam" id="PF07690">
    <property type="entry name" value="MFS_1"/>
    <property type="match status" value="1"/>
</dbReference>
<keyword evidence="9" id="KW-1185">Reference proteome</keyword>
<gene>
    <name evidence="8" type="ORF">HMPREF1979_02182</name>
</gene>
<organism evidence="8 9">
    <name type="scientific">Actinomyces johnsonii F0542</name>
    <dbReference type="NCBI Taxonomy" id="1321818"/>
    <lineage>
        <taxon>Bacteria</taxon>
        <taxon>Bacillati</taxon>
        <taxon>Actinomycetota</taxon>
        <taxon>Actinomycetes</taxon>
        <taxon>Actinomycetales</taxon>
        <taxon>Actinomycetaceae</taxon>
        <taxon>Actinomyces</taxon>
    </lineage>
</organism>
<feature type="transmembrane region" description="Helical" evidence="6">
    <location>
        <begin position="79"/>
        <end position="98"/>
    </location>
</feature>
<evidence type="ECO:0000256" key="2">
    <source>
        <dbReference type="ARBA" id="ARBA00022692"/>
    </source>
</evidence>
<dbReference type="PATRIC" id="fig|1321818.3.peg.1839"/>
<evidence type="ECO:0000259" key="7">
    <source>
        <dbReference type="PROSITE" id="PS50850"/>
    </source>
</evidence>
<dbReference type="GO" id="GO:0022857">
    <property type="term" value="F:transmembrane transporter activity"/>
    <property type="evidence" value="ECO:0007669"/>
    <property type="project" value="InterPro"/>
</dbReference>
<dbReference type="Gene3D" id="1.20.1250.20">
    <property type="entry name" value="MFS general substrate transporter like domains"/>
    <property type="match status" value="1"/>
</dbReference>
<comment type="subcellular location">
    <subcellularLocation>
        <location evidence="1">Cell membrane</location>
        <topology evidence="1">Multi-pass membrane protein</topology>
    </subcellularLocation>
</comment>
<dbReference type="EMBL" id="AWSE01000129">
    <property type="protein sequence ID" value="ERH22820.1"/>
    <property type="molecule type" value="Genomic_DNA"/>
</dbReference>
<feature type="transmembrane region" description="Helical" evidence="6">
    <location>
        <begin position="326"/>
        <end position="348"/>
    </location>
</feature>
<dbReference type="PROSITE" id="PS50850">
    <property type="entry name" value="MFS"/>
    <property type="match status" value="1"/>
</dbReference>
<feature type="transmembrane region" description="Helical" evidence="6">
    <location>
        <begin position="391"/>
        <end position="413"/>
    </location>
</feature>
<evidence type="ECO:0000256" key="4">
    <source>
        <dbReference type="ARBA" id="ARBA00023136"/>
    </source>
</evidence>
<feature type="domain" description="Major facilitator superfamily (MFS) profile" evidence="7">
    <location>
        <begin position="237"/>
        <end position="425"/>
    </location>
</feature>
<dbReference type="RefSeq" id="WP_021608779.1">
    <property type="nucleotide sequence ID" value="NZ_KE951912.1"/>
</dbReference>
<keyword evidence="2 6" id="KW-0812">Transmembrane</keyword>
<dbReference type="HOGENOM" id="CLU_033532_0_1_11"/>
<dbReference type="Proteomes" id="UP000016536">
    <property type="component" value="Unassembled WGS sequence"/>
</dbReference>
<feature type="transmembrane region" description="Helical" evidence="6">
    <location>
        <begin position="303"/>
        <end position="320"/>
    </location>
</feature>
<dbReference type="PANTHER" id="PTHR23542">
    <property type="match status" value="1"/>
</dbReference>
<feature type="transmembrane region" description="Helical" evidence="6">
    <location>
        <begin position="20"/>
        <end position="39"/>
    </location>
</feature>
<feature type="transmembrane region" description="Helical" evidence="6">
    <location>
        <begin position="360"/>
        <end position="379"/>
    </location>
</feature>
<dbReference type="AlphaFoldDB" id="U1Q4H0"/>
<sequence>MATSYNTILTRPGARSFSTAGLIARFPMSMVGISTILAVEGLYGSYTAAGMVSAANFVALAIGAPILARCVDRYGQSRVMLPATIVSATSLIALAAGAHAHAHLGLLAVLAALAGGLAGSMGSLVRARWTALLNRPEDIHTAFSLEAALDEVAFILGPVLATALCTTSIIPVTSGWIACLVMQLFGGLWFLSQRATEPAPHPRRPQRAGEEAEGTGGTAEGTAHDSAGLRPVLRYGAVGAVVVVFLISGAMFGANDVAAVAFATEAGHKSASGLVLAVWGVGSFIAALLYGSRAWGWPLWKQFMVGLVGLAVGASTFSLAPNLVVLSALALMTGLAIAPTLTSGNNIIQVTVAPSQLTEGLAWVSTALNVGVSVGSLLAGQAADAGGSRAVYLAVAGFAWAAVVAGIVGLSALKRARTTRGLTSQ</sequence>
<feature type="transmembrane region" description="Helical" evidence="6">
    <location>
        <begin position="232"/>
        <end position="254"/>
    </location>
</feature>
<dbReference type="GO" id="GO:0005886">
    <property type="term" value="C:plasma membrane"/>
    <property type="evidence" value="ECO:0007669"/>
    <property type="project" value="UniProtKB-SubCell"/>
</dbReference>
<feature type="transmembrane region" description="Helical" evidence="6">
    <location>
        <begin position="274"/>
        <end position="291"/>
    </location>
</feature>
<protein>
    <submittedName>
        <fullName evidence="8">Transporter, major facilitator family protein</fullName>
    </submittedName>
</protein>
<evidence type="ECO:0000313" key="8">
    <source>
        <dbReference type="EMBL" id="ERH22820.1"/>
    </source>
</evidence>
<accession>U1Q4H0</accession>
<proteinExistence type="predicted"/>
<evidence type="ECO:0000313" key="9">
    <source>
        <dbReference type="Proteomes" id="UP000016536"/>
    </source>
</evidence>
<feature type="region of interest" description="Disordered" evidence="5">
    <location>
        <begin position="197"/>
        <end position="225"/>
    </location>
</feature>
<evidence type="ECO:0000256" key="3">
    <source>
        <dbReference type="ARBA" id="ARBA00022989"/>
    </source>
</evidence>
<dbReference type="InterPro" id="IPR020846">
    <property type="entry name" value="MFS_dom"/>
</dbReference>
<evidence type="ECO:0000256" key="6">
    <source>
        <dbReference type="SAM" id="Phobius"/>
    </source>
</evidence>
<dbReference type="SUPFAM" id="SSF103473">
    <property type="entry name" value="MFS general substrate transporter"/>
    <property type="match status" value="1"/>
</dbReference>
<keyword evidence="4 6" id="KW-0472">Membrane</keyword>
<comment type="caution">
    <text evidence="8">The sequence shown here is derived from an EMBL/GenBank/DDBJ whole genome shotgun (WGS) entry which is preliminary data.</text>
</comment>
<name>U1Q4H0_9ACTO</name>
<dbReference type="PANTHER" id="PTHR23542:SF1">
    <property type="entry name" value="MAJOR FACILITATOR SUPERFAMILY (MFS) PROFILE DOMAIN-CONTAINING PROTEIN"/>
    <property type="match status" value="1"/>
</dbReference>
<evidence type="ECO:0000256" key="1">
    <source>
        <dbReference type="ARBA" id="ARBA00004651"/>
    </source>
</evidence>
<feature type="transmembrane region" description="Helical" evidence="6">
    <location>
        <begin position="45"/>
        <end position="67"/>
    </location>
</feature>
<reference evidence="8 9" key="1">
    <citation type="submission" date="2013-08" db="EMBL/GenBank/DDBJ databases">
        <authorList>
            <person name="Weinstock G."/>
            <person name="Sodergren E."/>
            <person name="Wylie T."/>
            <person name="Fulton L."/>
            <person name="Fulton R."/>
            <person name="Fronick C."/>
            <person name="O'Laughlin M."/>
            <person name="Godfrey J."/>
            <person name="Miner T."/>
            <person name="Herter B."/>
            <person name="Appelbaum E."/>
            <person name="Cordes M."/>
            <person name="Lek S."/>
            <person name="Wollam A."/>
            <person name="Pepin K.H."/>
            <person name="Palsikar V.B."/>
            <person name="Mitreva M."/>
            <person name="Wilson R.K."/>
        </authorList>
    </citation>
    <scope>NUCLEOTIDE SEQUENCE [LARGE SCALE GENOMIC DNA]</scope>
    <source>
        <strain evidence="8 9">F0542</strain>
    </source>
</reference>
<keyword evidence="3 6" id="KW-1133">Transmembrane helix</keyword>
<feature type="transmembrane region" description="Helical" evidence="6">
    <location>
        <begin position="104"/>
        <end position="127"/>
    </location>
</feature>